<evidence type="ECO:0000313" key="2">
    <source>
        <dbReference type="EMBL" id="VTP02543.1"/>
    </source>
</evidence>
<proteinExistence type="predicted"/>
<accession>A0A653EYX8</accession>
<dbReference type="EMBL" id="LR589136">
    <property type="protein sequence ID" value="VTP02543.1"/>
    <property type="molecule type" value="Genomic_DNA"/>
</dbReference>
<gene>
    <name evidence="2" type="ORF">BIN_B_04564</name>
</gene>
<name>A0A653EYX8_9MYCO</name>
<dbReference type="AlphaFoldDB" id="A0A653EYX8"/>
<evidence type="ECO:0000256" key="1">
    <source>
        <dbReference type="SAM" id="MobiDB-lite"/>
    </source>
</evidence>
<protein>
    <submittedName>
        <fullName evidence="2">Uncharacterized protein</fullName>
    </submittedName>
</protein>
<feature type="region of interest" description="Disordered" evidence="1">
    <location>
        <begin position="32"/>
        <end position="52"/>
    </location>
</feature>
<sequence>MSKSGSAAVKSFDSEKLGVAGVLEALPAPIMEERSASSAAQRDEWSRRAGQA</sequence>
<organism evidence="2">
    <name type="scientific">Mycobacterium riyadhense</name>
    <dbReference type="NCBI Taxonomy" id="486698"/>
    <lineage>
        <taxon>Bacteria</taxon>
        <taxon>Bacillati</taxon>
        <taxon>Actinomycetota</taxon>
        <taxon>Actinomycetes</taxon>
        <taxon>Mycobacteriales</taxon>
        <taxon>Mycobacteriaceae</taxon>
        <taxon>Mycobacterium</taxon>
    </lineage>
</organism>
<reference evidence="2" key="1">
    <citation type="submission" date="2019-05" db="EMBL/GenBank/DDBJ databases">
        <authorList>
            <person name="Naeem R."/>
            <person name="Antony C."/>
            <person name="Guan Q."/>
        </authorList>
    </citation>
    <scope>NUCLEOTIDE SEQUENCE</scope>
    <source>
        <strain evidence="2">2</strain>
    </source>
</reference>